<dbReference type="Pfam" id="PF08241">
    <property type="entry name" value="Methyltransf_11"/>
    <property type="match status" value="1"/>
</dbReference>
<name>A0A1G1VJU0_9BACT</name>
<feature type="domain" description="Methyltransferase type 11" evidence="1">
    <location>
        <begin position="65"/>
        <end position="154"/>
    </location>
</feature>
<gene>
    <name evidence="2" type="ORF">A2784_03215</name>
</gene>
<dbReference type="EMBL" id="MHCH01000061">
    <property type="protein sequence ID" value="OGY15685.1"/>
    <property type="molecule type" value="Genomic_DNA"/>
</dbReference>
<evidence type="ECO:0000313" key="3">
    <source>
        <dbReference type="Proteomes" id="UP000177324"/>
    </source>
</evidence>
<reference evidence="2 3" key="1">
    <citation type="journal article" date="2016" name="Nat. Commun.">
        <title>Thousands of microbial genomes shed light on interconnected biogeochemical processes in an aquifer system.</title>
        <authorList>
            <person name="Anantharaman K."/>
            <person name="Brown C.T."/>
            <person name="Hug L.A."/>
            <person name="Sharon I."/>
            <person name="Castelle C.J."/>
            <person name="Probst A.J."/>
            <person name="Thomas B.C."/>
            <person name="Singh A."/>
            <person name="Wilkins M.J."/>
            <person name="Karaoz U."/>
            <person name="Brodie E.L."/>
            <person name="Williams K.H."/>
            <person name="Hubbard S.S."/>
            <person name="Banfield J.F."/>
        </authorList>
    </citation>
    <scope>NUCLEOTIDE SEQUENCE [LARGE SCALE GENOMIC DNA]</scope>
</reference>
<evidence type="ECO:0000313" key="2">
    <source>
        <dbReference type="EMBL" id="OGY15685.1"/>
    </source>
</evidence>
<comment type="caution">
    <text evidence="2">The sequence shown here is derived from an EMBL/GenBank/DDBJ whole genome shotgun (WGS) entry which is preliminary data.</text>
</comment>
<sequence length="255" mass="28970">MIKIITQVTSLLIVRLLKKLEWGSALACRLTYWTGKAPVPTHPKHLVDFGQLYYLRHLKPTDRVLDLGCHAGEHAFKAAPYVKQVTGVDINLLPHGRCPRNVKFLTGDLEKKLPFASHQFTKVFFFAVLEHIRRRDQLLAEIHRVLTPNGQLFISVPNKNTAWKKLQRSVGLTGFADPDHKLEFSRTQIINLLKSHHFQDIKVQTTAFDTPLSGLIDLAGGFSLNLYKRLMRWKINQGKKYPANTVGFLITATNG</sequence>
<dbReference type="Gene3D" id="3.40.50.150">
    <property type="entry name" value="Vaccinia Virus protein VP39"/>
    <property type="match status" value="1"/>
</dbReference>
<dbReference type="InterPro" id="IPR013216">
    <property type="entry name" value="Methyltransf_11"/>
</dbReference>
<dbReference type="SUPFAM" id="SSF53335">
    <property type="entry name" value="S-adenosyl-L-methionine-dependent methyltransferases"/>
    <property type="match status" value="1"/>
</dbReference>
<protein>
    <recommendedName>
        <fullName evidence="1">Methyltransferase type 11 domain-containing protein</fullName>
    </recommendedName>
</protein>
<organism evidence="2 3">
    <name type="scientific">Candidatus Chisholmbacteria bacterium RIFCSPHIGHO2_01_FULL_48_12</name>
    <dbReference type="NCBI Taxonomy" id="1797589"/>
    <lineage>
        <taxon>Bacteria</taxon>
        <taxon>Candidatus Chisholmiibacteriota</taxon>
    </lineage>
</organism>
<dbReference type="CDD" id="cd02440">
    <property type="entry name" value="AdoMet_MTases"/>
    <property type="match status" value="1"/>
</dbReference>
<dbReference type="Proteomes" id="UP000177324">
    <property type="component" value="Unassembled WGS sequence"/>
</dbReference>
<accession>A0A1G1VJU0</accession>
<evidence type="ECO:0000259" key="1">
    <source>
        <dbReference type="Pfam" id="PF08241"/>
    </source>
</evidence>
<dbReference type="GO" id="GO:0008757">
    <property type="term" value="F:S-adenosylmethionine-dependent methyltransferase activity"/>
    <property type="evidence" value="ECO:0007669"/>
    <property type="project" value="InterPro"/>
</dbReference>
<dbReference type="AlphaFoldDB" id="A0A1G1VJU0"/>
<dbReference type="PANTHER" id="PTHR43861:SF1">
    <property type="entry name" value="TRANS-ACONITATE 2-METHYLTRANSFERASE"/>
    <property type="match status" value="1"/>
</dbReference>
<dbReference type="InterPro" id="IPR029063">
    <property type="entry name" value="SAM-dependent_MTases_sf"/>
</dbReference>
<dbReference type="PANTHER" id="PTHR43861">
    <property type="entry name" value="TRANS-ACONITATE 2-METHYLTRANSFERASE-RELATED"/>
    <property type="match status" value="1"/>
</dbReference>
<proteinExistence type="predicted"/>
<dbReference type="STRING" id="1797589.A2784_03215"/>